<organism evidence="2 3">
    <name type="scientific">Dendrobium chrysotoxum</name>
    <name type="common">Orchid</name>
    <dbReference type="NCBI Taxonomy" id="161865"/>
    <lineage>
        <taxon>Eukaryota</taxon>
        <taxon>Viridiplantae</taxon>
        <taxon>Streptophyta</taxon>
        <taxon>Embryophyta</taxon>
        <taxon>Tracheophyta</taxon>
        <taxon>Spermatophyta</taxon>
        <taxon>Magnoliopsida</taxon>
        <taxon>Liliopsida</taxon>
        <taxon>Asparagales</taxon>
        <taxon>Orchidaceae</taxon>
        <taxon>Epidendroideae</taxon>
        <taxon>Malaxideae</taxon>
        <taxon>Dendrobiinae</taxon>
        <taxon>Dendrobium</taxon>
    </lineage>
</organism>
<feature type="compositionally biased region" description="Polar residues" evidence="1">
    <location>
        <begin position="136"/>
        <end position="147"/>
    </location>
</feature>
<accession>A0AAV7G3U5</accession>
<reference evidence="2 3" key="1">
    <citation type="journal article" date="2021" name="Hortic Res">
        <title>Chromosome-scale assembly of the Dendrobium chrysotoxum genome enhances the understanding of orchid evolution.</title>
        <authorList>
            <person name="Zhang Y."/>
            <person name="Zhang G.Q."/>
            <person name="Zhang D."/>
            <person name="Liu X.D."/>
            <person name="Xu X.Y."/>
            <person name="Sun W.H."/>
            <person name="Yu X."/>
            <person name="Zhu X."/>
            <person name="Wang Z.W."/>
            <person name="Zhao X."/>
            <person name="Zhong W.Y."/>
            <person name="Chen H."/>
            <person name="Yin W.L."/>
            <person name="Huang T."/>
            <person name="Niu S.C."/>
            <person name="Liu Z.J."/>
        </authorList>
    </citation>
    <scope>NUCLEOTIDE SEQUENCE [LARGE SCALE GENOMIC DNA]</scope>
    <source>
        <strain evidence="2">Lindl</strain>
    </source>
</reference>
<dbReference type="EMBL" id="JAGFBR010000018">
    <property type="protein sequence ID" value="KAH0450639.1"/>
    <property type="molecule type" value="Genomic_DNA"/>
</dbReference>
<gene>
    <name evidence="2" type="ORF">IEQ34_021331</name>
</gene>
<sequence>MEQLGVCLKGKAGFSTTAMSQLITLVQRYCIPLVTYRVGNFKNNGANDNSLKRHQAPKEKNTRFPIKYTNTERRPEPNKNAPRHPLLGAVLDTALGTVLDIALGTVDVAHSGYFGCNGQESKVTTLSAPTLCLESQGLTQRSPTQSPTDEKPRPWRSGERGGMERLGDSFQFAPIDAHATSPAEMRTHMGLHSCIELIWQFLPLHIIRGIPLYAYFYFGATLNLLEQVLLNYSSSNRDMPGMSLKTLMVYCDFIFVTSLGIRYF</sequence>
<feature type="region of interest" description="Disordered" evidence="1">
    <location>
        <begin position="136"/>
        <end position="162"/>
    </location>
</feature>
<evidence type="ECO:0000313" key="3">
    <source>
        <dbReference type="Proteomes" id="UP000775213"/>
    </source>
</evidence>
<proteinExistence type="predicted"/>
<comment type="caution">
    <text evidence="2">The sequence shown here is derived from an EMBL/GenBank/DDBJ whole genome shotgun (WGS) entry which is preliminary data.</text>
</comment>
<protein>
    <submittedName>
        <fullName evidence="2">Uncharacterized protein</fullName>
    </submittedName>
</protein>
<feature type="compositionally biased region" description="Basic and acidic residues" evidence="1">
    <location>
        <begin position="148"/>
        <end position="162"/>
    </location>
</feature>
<evidence type="ECO:0000256" key="1">
    <source>
        <dbReference type="SAM" id="MobiDB-lite"/>
    </source>
</evidence>
<dbReference type="AlphaFoldDB" id="A0AAV7G3U5"/>
<name>A0AAV7G3U5_DENCH</name>
<dbReference type="Proteomes" id="UP000775213">
    <property type="component" value="Unassembled WGS sequence"/>
</dbReference>
<evidence type="ECO:0000313" key="2">
    <source>
        <dbReference type="EMBL" id="KAH0450639.1"/>
    </source>
</evidence>
<keyword evidence="3" id="KW-1185">Reference proteome</keyword>